<dbReference type="PANTHER" id="PTHR39321">
    <property type="entry name" value="NICOTINATE-NUCLEOTIDE ADENYLYLTRANSFERASE-RELATED"/>
    <property type="match status" value="1"/>
</dbReference>
<keyword evidence="8 10" id="KW-0520">NAD</keyword>
<organism evidence="12 13">
    <name type="scientific">Hydrogeniiclostridium mannosilyticum</name>
    <dbReference type="NCBI Taxonomy" id="2764322"/>
    <lineage>
        <taxon>Bacteria</taxon>
        <taxon>Bacillati</taxon>
        <taxon>Bacillota</taxon>
        <taxon>Clostridia</taxon>
        <taxon>Eubacteriales</taxon>
        <taxon>Acutalibacteraceae</taxon>
        <taxon>Hydrogeniiclostridium</taxon>
    </lineage>
</organism>
<dbReference type="Proteomes" id="UP000249377">
    <property type="component" value="Unassembled WGS sequence"/>
</dbReference>
<feature type="domain" description="Cytidyltransferase-like" evidence="11">
    <location>
        <begin position="5"/>
        <end position="171"/>
    </location>
</feature>
<dbReference type="PANTHER" id="PTHR39321:SF3">
    <property type="entry name" value="PHOSPHOPANTETHEINE ADENYLYLTRANSFERASE"/>
    <property type="match status" value="1"/>
</dbReference>
<evidence type="ECO:0000256" key="7">
    <source>
        <dbReference type="ARBA" id="ARBA00022840"/>
    </source>
</evidence>
<dbReference type="NCBIfam" id="NF000840">
    <property type="entry name" value="PRK00071.1-3"/>
    <property type="match status" value="1"/>
</dbReference>
<evidence type="ECO:0000256" key="5">
    <source>
        <dbReference type="ARBA" id="ARBA00022695"/>
    </source>
</evidence>
<proteinExistence type="inferred from homology"/>
<keyword evidence="4 10" id="KW-0808">Transferase</keyword>
<comment type="caution">
    <text evidence="12">The sequence shown here is derived from an EMBL/GenBank/DDBJ whole genome shotgun (WGS) entry which is preliminary data.</text>
</comment>
<keyword evidence="6 10" id="KW-0547">Nucleotide-binding</keyword>
<dbReference type="GO" id="GO:0005524">
    <property type="term" value="F:ATP binding"/>
    <property type="evidence" value="ECO:0007669"/>
    <property type="project" value="UniProtKB-KW"/>
</dbReference>
<comment type="function">
    <text evidence="1 10">Catalyzes the reversible adenylation of nicotinate mononucleotide (NaMN) to nicotinic acid adenine dinucleotide (NaAD).</text>
</comment>
<evidence type="ECO:0000256" key="10">
    <source>
        <dbReference type="HAMAP-Rule" id="MF_00244"/>
    </source>
</evidence>
<dbReference type="UniPathway" id="UPA00253">
    <property type="reaction ID" value="UER00332"/>
</dbReference>
<dbReference type="AlphaFoldDB" id="A0A328UFC7"/>
<evidence type="ECO:0000313" key="13">
    <source>
        <dbReference type="Proteomes" id="UP000249377"/>
    </source>
</evidence>
<dbReference type="SUPFAM" id="SSF52374">
    <property type="entry name" value="Nucleotidylyl transferase"/>
    <property type="match status" value="1"/>
</dbReference>
<dbReference type="NCBIfam" id="TIGR00125">
    <property type="entry name" value="cyt_tran_rel"/>
    <property type="match status" value="1"/>
</dbReference>
<comment type="similarity">
    <text evidence="10">Belongs to the NadD family.</text>
</comment>
<dbReference type="RefSeq" id="WP_112331405.1">
    <property type="nucleotide sequence ID" value="NZ_JADPHD010000001.1"/>
</dbReference>
<dbReference type="GO" id="GO:0009435">
    <property type="term" value="P:NAD+ biosynthetic process"/>
    <property type="evidence" value="ECO:0007669"/>
    <property type="project" value="UniProtKB-UniRule"/>
</dbReference>
<comment type="catalytic activity">
    <reaction evidence="9 10">
        <text>nicotinate beta-D-ribonucleotide + ATP + H(+) = deamido-NAD(+) + diphosphate</text>
        <dbReference type="Rhea" id="RHEA:22860"/>
        <dbReference type="ChEBI" id="CHEBI:15378"/>
        <dbReference type="ChEBI" id="CHEBI:30616"/>
        <dbReference type="ChEBI" id="CHEBI:33019"/>
        <dbReference type="ChEBI" id="CHEBI:57502"/>
        <dbReference type="ChEBI" id="CHEBI:58437"/>
        <dbReference type="EC" id="2.7.7.18"/>
    </reaction>
</comment>
<evidence type="ECO:0000256" key="6">
    <source>
        <dbReference type="ARBA" id="ARBA00022741"/>
    </source>
</evidence>
<reference evidence="12 13" key="1">
    <citation type="submission" date="2018-06" db="EMBL/GenBank/DDBJ databases">
        <title>Noncontiguous genome sequence of Ruminococcaceae bacterium ASD2818.</title>
        <authorList>
            <person name="Chaplin A.V."/>
            <person name="Sokolova S.R."/>
            <person name="Kochetkova T.O."/>
            <person name="Goltsov A.Y."/>
            <person name="Trofimov D.Y."/>
            <person name="Efimov B.A."/>
        </authorList>
    </citation>
    <scope>NUCLEOTIDE SEQUENCE [LARGE SCALE GENOMIC DNA]</scope>
    <source>
        <strain evidence="12 13">ASD2818</strain>
    </source>
</reference>
<dbReference type="HAMAP" id="MF_00244">
    <property type="entry name" value="NaMN_adenylyltr"/>
    <property type="match status" value="1"/>
</dbReference>
<dbReference type="Pfam" id="PF01467">
    <property type="entry name" value="CTP_transf_like"/>
    <property type="match status" value="1"/>
</dbReference>
<evidence type="ECO:0000259" key="11">
    <source>
        <dbReference type="Pfam" id="PF01467"/>
    </source>
</evidence>
<evidence type="ECO:0000256" key="4">
    <source>
        <dbReference type="ARBA" id="ARBA00022679"/>
    </source>
</evidence>
<dbReference type="InterPro" id="IPR014729">
    <property type="entry name" value="Rossmann-like_a/b/a_fold"/>
</dbReference>
<dbReference type="EMBL" id="QLYR01000001">
    <property type="protein sequence ID" value="RAQ30208.1"/>
    <property type="molecule type" value="Genomic_DNA"/>
</dbReference>
<keyword evidence="7 10" id="KW-0067">ATP-binding</keyword>
<gene>
    <name evidence="10 12" type="primary">nadD</name>
    <name evidence="12" type="ORF">DPQ25_01485</name>
</gene>
<name>A0A328UFC7_9FIRM</name>
<sequence length="198" mass="22235">MKLGILGGTFNPLHAGHLHVAGEFARLLELDRVLLIPTRVPPHKRAQQLVPGRQRLKMCRLATEGNPLFAVSGVEIRRRGKSYTVDTLAYLRRKYPRDRLFLLMGEDMFLTLDSWRRASEIIKMAAIAAAPRGGSSVKMQAQKERLEAMGASVWLCPITFLPVSSTEIRRRVRAGESLEGLLSPDVAAYIKKKRLYEG</sequence>
<comment type="pathway">
    <text evidence="2 10">Cofactor biosynthesis; NAD(+) biosynthesis; deamido-NAD(+) from nicotinate D-ribonucleotide: step 1/1.</text>
</comment>
<keyword evidence="3 10" id="KW-0662">Pyridine nucleotide biosynthesis</keyword>
<evidence type="ECO:0000256" key="8">
    <source>
        <dbReference type="ARBA" id="ARBA00023027"/>
    </source>
</evidence>
<evidence type="ECO:0000256" key="9">
    <source>
        <dbReference type="ARBA" id="ARBA00048721"/>
    </source>
</evidence>
<evidence type="ECO:0000313" key="12">
    <source>
        <dbReference type="EMBL" id="RAQ30208.1"/>
    </source>
</evidence>
<dbReference type="CDD" id="cd02165">
    <property type="entry name" value="NMNAT"/>
    <property type="match status" value="1"/>
</dbReference>
<keyword evidence="5 10" id="KW-0548">Nucleotidyltransferase</keyword>
<evidence type="ECO:0000256" key="3">
    <source>
        <dbReference type="ARBA" id="ARBA00022642"/>
    </source>
</evidence>
<accession>A0A328UFC7</accession>
<dbReference type="GO" id="GO:0004515">
    <property type="term" value="F:nicotinate-nucleotide adenylyltransferase activity"/>
    <property type="evidence" value="ECO:0007669"/>
    <property type="project" value="UniProtKB-UniRule"/>
</dbReference>
<keyword evidence="13" id="KW-1185">Reference proteome</keyword>
<evidence type="ECO:0000256" key="2">
    <source>
        <dbReference type="ARBA" id="ARBA00005019"/>
    </source>
</evidence>
<dbReference type="EC" id="2.7.7.18" evidence="10"/>
<protein>
    <recommendedName>
        <fullName evidence="10">Probable nicotinate-nucleotide adenylyltransferase</fullName>
        <ecNumber evidence="10">2.7.7.18</ecNumber>
    </recommendedName>
    <alternativeName>
        <fullName evidence="10">Deamido-NAD(+) diphosphorylase</fullName>
    </alternativeName>
    <alternativeName>
        <fullName evidence="10">Deamido-NAD(+) pyrophosphorylase</fullName>
    </alternativeName>
    <alternativeName>
        <fullName evidence="10">Nicotinate mononucleotide adenylyltransferase</fullName>
        <shortName evidence="10">NaMN adenylyltransferase</shortName>
    </alternativeName>
</protein>
<dbReference type="NCBIfam" id="TIGR00482">
    <property type="entry name" value="nicotinate (nicotinamide) nucleotide adenylyltransferase"/>
    <property type="match status" value="1"/>
</dbReference>
<dbReference type="InterPro" id="IPR005248">
    <property type="entry name" value="NadD/NMNAT"/>
</dbReference>
<evidence type="ECO:0000256" key="1">
    <source>
        <dbReference type="ARBA" id="ARBA00002324"/>
    </source>
</evidence>
<dbReference type="Gene3D" id="3.40.50.620">
    <property type="entry name" value="HUPs"/>
    <property type="match status" value="1"/>
</dbReference>
<dbReference type="InterPro" id="IPR004821">
    <property type="entry name" value="Cyt_trans-like"/>
</dbReference>